<proteinExistence type="predicted"/>
<dbReference type="Pfam" id="PF10294">
    <property type="entry name" value="Methyltransf_16"/>
    <property type="match status" value="1"/>
</dbReference>
<accession>A0A2C5WWI1</accession>
<dbReference type="PANTHER" id="PTHR14614:SF156">
    <property type="entry name" value="PROTEIN-LYSINE N-METHYLTRANSFERASE EFM2"/>
    <property type="match status" value="1"/>
</dbReference>
<dbReference type="SUPFAM" id="SSF53335">
    <property type="entry name" value="S-adenosyl-L-methionine-dependent methyltransferases"/>
    <property type="match status" value="1"/>
</dbReference>
<dbReference type="Gene3D" id="3.40.50.150">
    <property type="entry name" value="Vaccinia Virus protein VP39"/>
    <property type="match status" value="1"/>
</dbReference>
<protein>
    <submittedName>
        <fullName evidence="1">Protein-lysine N-methyltransferase rrg1</fullName>
    </submittedName>
</protein>
<dbReference type="Proteomes" id="UP000222788">
    <property type="component" value="Unassembled WGS sequence"/>
</dbReference>
<keyword evidence="1" id="KW-0808">Transferase</keyword>
<gene>
    <name evidence="1" type="primary">rrg1</name>
    <name evidence="1" type="ORF">CFIMG_005984RA</name>
</gene>
<sequence length="342" mass="37771">MGSVLDLPQLWQRPSFDQLLLCLRSLEIKPSIWVPGARSKNGKRGEEHRSYSAHNAQETAIYLSGIVKSSLQWLDSEEEKEIIWDETCKRIAERSGRAAMGTMTRSWPFLNQADSAFELSILEPAFTGDSLGHKTWGSSYMLALDLPRLASGSLSHLFNGTARPSVLELGSGTGLLGIAAAAIWKTHVVLSDLPDIVPNLLTNVEKNREAVEKLGGSLSGGVLTWGSDHEFDKGLFGRHHQHEIILAADSLYDDVQPDLLYAAIMEHISLDVGSAVVVIAPQRDRATTQLIAKFRLLMENGLRRFACVEEGELDQLDDWGSGDDEDSTSPPVKCWWGVFRYA</sequence>
<dbReference type="GO" id="GO:0008757">
    <property type="term" value="F:S-adenosylmethionine-dependent methyltransferase activity"/>
    <property type="evidence" value="ECO:0007669"/>
    <property type="project" value="UniProtKB-ARBA"/>
</dbReference>
<reference evidence="1 2" key="2">
    <citation type="journal article" date="2013" name="IMA Fungus">
        <title>IMA Genome-F 1: Ceratocystis fimbriata: Draft nuclear genome sequence for the plant pathogen, Ceratocystis fimbriata.</title>
        <authorList>
            <person name="Wilken P.M."/>
            <person name="Steenkamp E.T."/>
            <person name="Wingfield M.J."/>
            <person name="de Beer Z.W."/>
            <person name="Wingfield B.D."/>
        </authorList>
    </citation>
    <scope>NUCLEOTIDE SEQUENCE [LARGE SCALE GENOMIC DNA]</scope>
    <source>
        <strain evidence="1 2">CBS 114723</strain>
    </source>
</reference>
<dbReference type="GO" id="GO:0005829">
    <property type="term" value="C:cytosol"/>
    <property type="evidence" value="ECO:0007669"/>
    <property type="project" value="TreeGrafter"/>
</dbReference>
<dbReference type="OrthoDB" id="433955at2759"/>
<evidence type="ECO:0000313" key="2">
    <source>
        <dbReference type="Proteomes" id="UP000222788"/>
    </source>
</evidence>
<dbReference type="InterPro" id="IPR029063">
    <property type="entry name" value="SAM-dependent_MTases_sf"/>
</dbReference>
<dbReference type="PANTHER" id="PTHR14614">
    <property type="entry name" value="HEPATOCELLULAR CARCINOMA-ASSOCIATED ANTIGEN"/>
    <property type="match status" value="1"/>
</dbReference>
<dbReference type="EMBL" id="APWK03000139">
    <property type="protein sequence ID" value="PHH50246.1"/>
    <property type="molecule type" value="Genomic_DNA"/>
</dbReference>
<name>A0A2C5WWI1_9PEZI</name>
<keyword evidence="2" id="KW-1185">Reference proteome</keyword>
<dbReference type="GO" id="GO:0032259">
    <property type="term" value="P:methylation"/>
    <property type="evidence" value="ECO:0007669"/>
    <property type="project" value="UniProtKB-KW"/>
</dbReference>
<dbReference type="AlphaFoldDB" id="A0A2C5WWI1"/>
<evidence type="ECO:0000313" key="1">
    <source>
        <dbReference type="EMBL" id="PHH50246.1"/>
    </source>
</evidence>
<organism evidence="1 2">
    <name type="scientific">Ceratocystis fimbriata CBS 114723</name>
    <dbReference type="NCBI Taxonomy" id="1035309"/>
    <lineage>
        <taxon>Eukaryota</taxon>
        <taxon>Fungi</taxon>
        <taxon>Dikarya</taxon>
        <taxon>Ascomycota</taxon>
        <taxon>Pezizomycotina</taxon>
        <taxon>Sordariomycetes</taxon>
        <taxon>Hypocreomycetidae</taxon>
        <taxon>Microascales</taxon>
        <taxon>Ceratocystidaceae</taxon>
        <taxon>Ceratocystis</taxon>
    </lineage>
</organism>
<reference evidence="1 2" key="1">
    <citation type="journal article" date="2013" name="Fungal Biol.">
        <title>Analysis of microsatellite markers in the genome of the plant pathogen Ceratocystis fimbriata.</title>
        <authorList>
            <person name="Simpson M.C."/>
            <person name="Wilken P.M."/>
            <person name="Coetzee M.P."/>
            <person name="Wingfield M.J."/>
            <person name="Wingfield B.D."/>
        </authorList>
    </citation>
    <scope>NUCLEOTIDE SEQUENCE [LARGE SCALE GENOMIC DNA]</scope>
    <source>
        <strain evidence="1 2">CBS 114723</strain>
    </source>
</reference>
<dbReference type="InterPro" id="IPR019410">
    <property type="entry name" value="Methyltransf_16"/>
</dbReference>
<comment type="caution">
    <text evidence="1">The sequence shown here is derived from an EMBL/GenBank/DDBJ whole genome shotgun (WGS) entry which is preliminary data.</text>
</comment>
<dbReference type="STRING" id="1035309.A0A2C5WWI1"/>
<keyword evidence="1" id="KW-0489">Methyltransferase</keyword>